<dbReference type="OrthoDB" id="9803125at2"/>
<protein>
    <recommendedName>
        <fullName evidence="2">superoxide dismutase</fullName>
        <ecNumber evidence="2">1.15.1.1</ecNumber>
    </recommendedName>
</protein>
<dbReference type="Proteomes" id="UP000317093">
    <property type="component" value="Chromosome"/>
</dbReference>
<evidence type="ECO:0000256" key="2">
    <source>
        <dbReference type="ARBA" id="ARBA00012682"/>
    </source>
</evidence>
<name>A0A518AXZ7_9BACT</name>
<dbReference type="SUPFAM" id="SSF46609">
    <property type="entry name" value="Fe,Mn superoxide dismutase (SOD), N-terminal domain"/>
    <property type="match status" value="1"/>
</dbReference>
<dbReference type="EC" id="1.15.1.1" evidence="2"/>
<dbReference type="GO" id="GO:0004784">
    <property type="term" value="F:superoxide dismutase activity"/>
    <property type="evidence" value="ECO:0007669"/>
    <property type="project" value="UniProtKB-EC"/>
</dbReference>
<dbReference type="InterPro" id="IPR036324">
    <property type="entry name" value="Mn/Fe_SOD_N_sf"/>
</dbReference>
<reference evidence="6 7" key="1">
    <citation type="submission" date="2019-02" db="EMBL/GenBank/DDBJ databases">
        <title>Deep-cultivation of Planctomycetes and their phenomic and genomic characterization uncovers novel biology.</title>
        <authorList>
            <person name="Wiegand S."/>
            <person name="Jogler M."/>
            <person name="Boedeker C."/>
            <person name="Pinto D."/>
            <person name="Vollmers J."/>
            <person name="Rivas-Marin E."/>
            <person name="Kohn T."/>
            <person name="Peeters S.H."/>
            <person name="Heuer A."/>
            <person name="Rast P."/>
            <person name="Oberbeckmann S."/>
            <person name="Bunk B."/>
            <person name="Jeske O."/>
            <person name="Meyerdierks A."/>
            <person name="Storesund J.E."/>
            <person name="Kallscheuer N."/>
            <person name="Luecker S."/>
            <person name="Lage O.M."/>
            <person name="Pohl T."/>
            <person name="Merkel B.J."/>
            <person name="Hornburger P."/>
            <person name="Mueller R.-W."/>
            <person name="Bruemmer F."/>
            <person name="Labrenz M."/>
            <person name="Spormann A.M."/>
            <person name="Op den Camp H."/>
            <person name="Overmann J."/>
            <person name="Amann R."/>
            <person name="Jetten M.S.M."/>
            <person name="Mascher T."/>
            <person name="Medema M.H."/>
            <person name="Devos D.P."/>
            <person name="Kaster A.-K."/>
            <person name="Ovreas L."/>
            <person name="Rohde M."/>
            <person name="Galperin M.Y."/>
            <person name="Jogler C."/>
        </authorList>
    </citation>
    <scope>NUCLEOTIDE SEQUENCE [LARGE SCALE GENOMIC DNA]</scope>
    <source>
        <strain evidence="6 7">Pan216</strain>
    </source>
</reference>
<dbReference type="AlphaFoldDB" id="A0A518AXZ7"/>
<dbReference type="PANTHER" id="PTHR11404:SF6">
    <property type="entry name" value="SUPEROXIDE DISMUTASE [MN], MITOCHONDRIAL"/>
    <property type="match status" value="1"/>
</dbReference>
<dbReference type="PROSITE" id="PS51318">
    <property type="entry name" value="TAT"/>
    <property type="match status" value="1"/>
</dbReference>
<keyword evidence="4 6" id="KW-0560">Oxidoreductase</keyword>
<keyword evidence="3" id="KW-0479">Metal-binding</keyword>
<organism evidence="6 7">
    <name type="scientific">Kolteria novifilia</name>
    <dbReference type="NCBI Taxonomy" id="2527975"/>
    <lineage>
        <taxon>Bacteria</taxon>
        <taxon>Pseudomonadati</taxon>
        <taxon>Planctomycetota</taxon>
        <taxon>Planctomycetia</taxon>
        <taxon>Kolteriales</taxon>
        <taxon>Kolteriaceae</taxon>
        <taxon>Kolteria</taxon>
    </lineage>
</organism>
<keyword evidence="7" id="KW-1185">Reference proteome</keyword>
<dbReference type="SUPFAM" id="SSF54719">
    <property type="entry name" value="Fe,Mn superoxide dismutase (SOD), C-terminal domain"/>
    <property type="match status" value="1"/>
</dbReference>
<evidence type="ECO:0000259" key="5">
    <source>
        <dbReference type="Pfam" id="PF02777"/>
    </source>
</evidence>
<dbReference type="InterPro" id="IPR050265">
    <property type="entry name" value="Fe/Mn_Superoxide_Dismutase"/>
</dbReference>
<evidence type="ECO:0000313" key="6">
    <source>
        <dbReference type="EMBL" id="QDU59591.1"/>
    </source>
</evidence>
<dbReference type="InterPro" id="IPR006311">
    <property type="entry name" value="TAT_signal"/>
</dbReference>
<dbReference type="Gene3D" id="3.55.40.20">
    <property type="entry name" value="Iron/manganese superoxide dismutase, C-terminal domain"/>
    <property type="match status" value="1"/>
</dbReference>
<dbReference type="GO" id="GO:0046872">
    <property type="term" value="F:metal ion binding"/>
    <property type="evidence" value="ECO:0007669"/>
    <property type="project" value="UniProtKB-KW"/>
</dbReference>
<gene>
    <name evidence="6" type="primary">sodB</name>
    <name evidence="6" type="ORF">Pan216_04220</name>
</gene>
<evidence type="ECO:0000313" key="7">
    <source>
        <dbReference type="Proteomes" id="UP000317093"/>
    </source>
</evidence>
<accession>A0A518AXZ7</accession>
<dbReference type="InterPro" id="IPR019832">
    <property type="entry name" value="Mn/Fe_SOD_C"/>
</dbReference>
<dbReference type="InterPro" id="IPR036314">
    <property type="entry name" value="SOD_C_sf"/>
</dbReference>
<proteinExistence type="inferred from homology"/>
<dbReference type="PANTHER" id="PTHR11404">
    <property type="entry name" value="SUPEROXIDE DISMUTASE 2"/>
    <property type="match status" value="1"/>
</dbReference>
<sequence length="240" mass="26365">MDHLSRRDFVFVSSGATAGNMLVGGLAEADTKNGEDLDFSQSGLVTGKPKPLKHVSIPGFLSEEQIAPHHTAHYGGALKGYQSADAKIEASIKSGQAQDAAAYGALKRAVSTKGNSVILHEMYFDGLAPVRPDPEEGIRSAIEKRFGSLDKWASDFEGSANAAAGWAMLVKHPVNGKLYNVVSDEHAQGPLWMAFPLVVIDVYEHAFYIDYHNRKSEYVQRFMDHIDWNVADNRFRRSIS</sequence>
<dbReference type="Pfam" id="PF02777">
    <property type="entry name" value="Sod_Fe_C"/>
    <property type="match status" value="1"/>
</dbReference>
<dbReference type="RefSeq" id="WP_145254110.1">
    <property type="nucleotide sequence ID" value="NZ_CP036279.1"/>
</dbReference>
<dbReference type="EMBL" id="CP036279">
    <property type="protein sequence ID" value="QDU59591.1"/>
    <property type="molecule type" value="Genomic_DNA"/>
</dbReference>
<evidence type="ECO:0000256" key="3">
    <source>
        <dbReference type="ARBA" id="ARBA00022723"/>
    </source>
</evidence>
<evidence type="ECO:0000256" key="1">
    <source>
        <dbReference type="ARBA" id="ARBA00008714"/>
    </source>
</evidence>
<evidence type="ECO:0000256" key="4">
    <source>
        <dbReference type="ARBA" id="ARBA00023002"/>
    </source>
</evidence>
<comment type="similarity">
    <text evidence="1">Belongs to the iron/manganese superoxide dismutase family.</text>
</comment>
<feature type="domain" description="Manganese/iron superoxide dismutase C-terminal" evidence="5">
    <location>
        <begin position="135"/>
        <end position="234"/>
    </location>
</feature>
<dbReference type="KEGG" id="knv:Pan216_04220"/>